<keyword evidence="5" id="KW-0805">Transcription regulation</keyword>
<evidence type="ECO:0000256" key="1">
    <source>
        <dbReference type="ARBA" id="ARBA00005993"/>
    </source>
</evidence>
<comment type="caution">
    <text evidence="13">The sequence shown here is derived from an EMBL/GenBank/DDBJ whole genome shotgun (WGS) entry which is preliminary data.</text>
</comment>
<dbReference type="InterPro" id="IPR013088">
    <property type="entry name" value="Znf_NHR/GATA"/>
</dbReference>
<dbReference type="Gene3D" id="1.10.565.10">
    <property type="entry name" value="Retinoid X Receptor"/>
    <property type="match status" value="1"/>
</dbReference>
<keyword evidence="11" id="KW-0472">Membrane</keyword>
<reference evidence="13 14" key="1">
    <citation type="journal article" date="2017" name="Curr. Biol.">
        <title>Genome architecture and evolution of a unichromosomal asexual nematode.</title>
        <authorList>
            <person name="Fradin H."/>
            <person name="Zegar C."/>
            <person name="Gutwein M."/>
            <person name="Lucas J."/>
            <person name="Kovtun M."/>
            <person name="Corcoran D."/>
            <person name="Baugh L.R."/>
            <person name="Kiontke K."/>
            <person name="Gunsalus K."/>
            <person name="Fitch D.H."/>
            <person name="Piano F."/>
        </authorList>
    </citation>
    <scope>NUCLEOTIDE SEQUENCE [LARGE SCALE GENOMIC DNA]</scope>
    <source>
        <strain evidence="13">PF1309</strain>
    </source>
</reference>
<dbReference type="GO" id="GO:0000122">
    <property type="term" value="P:negative regulation of transcription by RNA polymerase II"/>
    <property type="evidence" value="ECO:0007669"/>
    <property type="project" value="TreeGrafter"/>
</dbReference>
<gene>
    <name evidence="13" type="ORF">WR25_16768</name>
</gene>
<dbReference type="STRING" id="2018661.A0A2A2L838"/>
<dbReference type="GO" id="GO:0030154">
    <property type="term" value="P:cell differentiation"/>
    <property type="evidence" value="ECO:0007669"/>
    <property type="project" value="TreeGrafter"/>
</dbReference>
<evidence type="ECO:0000256" key="3">
    <source>
        <dbReference type="ARBA" id="ARBA00022771"/>
    </source>
</evidence>
<keyword evidence="8" id="KW-0675">Receptor</keyword>
<keyword evidence="4" id="KW-0862">Zinc</keyword>
<protein>
    <recommendedName>
        <fullName evidence="12">Nuclear receptor domain-containing protein</fullName>
    </recommendedName>
</protein>
<keyword evidence="14" id="KW-1185">Reference proteome</keyword>
<dbReference type="PANTHER" id="PTHR24082">
    <property type="entry name" value="NUCLEAR HORMONE RECEPTOR"/>
    <property type="match status" value="1"/>
</dbReference>
<keyword evidence="2" id="KW-0479">Metal-binding</keyword>
<dbReference type="GO" id="GO:0008270">
    <property type="term" value="F:zinc ion binding"/>
    <property type="evidence" value="ECO:0007669"/>
    <property type="project" value="UniProtKB-KW"/>
</dbReference>
<organism evidence="13 14">
    <name type="scientific">Diploscapter pachys</name>
    <dbReference type="NCBI Taxonomy" id="2018661"/>
    <lineage>
        <taxon>Eukaryota</taxon>
        <taxon>Metazoa</taxon>
        <taxon>Ecdysozoa</taxon>
        <taxon>Nematoda</taxon>
        <taxon>Chromadorea</taxon>
        <taxon>Rhabditida</taxon>
        <taxon>Rhabditina</taxon>
        <taxon>Rhabditomorpha</taxon>
        <taxon>Rhabditoidea</taxon>
        <taxon>Rhabditidae</taxon>
        <taxon>Diploscapter</taxon>
    </lineage>
</organism>
<dbReference type="InterPro" id="IPR035500">
    <property type="entry name" value="NHR-like_dom_sf"/>
</dbReference>
<evidence type="ECO:0000256" key="7">
    <source>
        <dbReference type="ARBA" id="ARBA00023163"/>
    </source>
</evidence>
<dbReference type="EMBL" id="LIAE01007064">
    <property type="protein sequence ID" value="PAV82339.1"/>
    <property type="molecule type" value="Genomic_DNA"/>
</dbReference>
<dbReference type="GO" id="GO:0045944">
    <property type="term" value="P:positive regulation of transcription by RNA polymerase II"/>
    <property type="evidence" value="ECO:0007669"/>
    <property type="project" value="TreeGrafter"/>
</dbReference>
<proteinExistence type="inferred from homology"/>
<evidence type="ECO:0000256" key="6">
    <source>
        <dbReference type="ARBA" id="ARBA00023125"/>
    </source>
</evidence>
<dbReference type="SUPFAM" id="SSF48508">
    <property type="entry name" value="Nuclear receptor ligand-binding domain"/>
    <property type="match status" value="1"/>
</dbReference>
<dbReference type="SUPFAM" id="SSF57716">
    <property type="entry name" value="Glucocorticoid receptor-like (DNA-binding domain)"/>
    <property type="match status" value="1"/>
</dbReference>
<dbReference type="Pfam" id="PF00105">
    <property type="entry name" value="zf-C4"/>
    <property type="match status" value="1"/>
</dbReference>
<dbReference type="SMART" id="SM00399">
    <property type="entry name" value="ZnF_C4"/>
    <property type="match status" value="1"/>
</dbReference>
<keyword evidence="6" id="KW-0238">DNA-binding</keyword>
<feature type="region of interest" description="Disordered" evidence="10">
    <location>
        <begin position="160"/>
        <end position="184"/>
    </location>
</feature>
<sequence>MKMADDDTSNRRVAAESALIIDPERACKDIKCPFSGNCQMTSASRRFCQACRLQKCFAVGMSREWLMEQKPKIKRKKLKTEKITKLENEEEHTSDFESQLMKRHYNKGDKQNKNECMTPQFCQCICQCGFYPEGTRLSDANPTTPQSSYLSPSSHSSIVNHSLLDTSPPSAPHPSAILPSASSFRPSDDADLRCSSSTSTFHPQLSTLLPSASFMPSISSFISSSAVPLYPVPATNYYPHVAIHPTRHNSAETSNVNSPTPLPMLPEQFAMRPFHDQETFIEYLQSLTTPDIQQELDKYKGLNSEERILLWELLLYDKQLREPLELPSNMNPEVLNDKVVYGVLSTIVNSALAKVLKGINCIRDFQELSIEDRLALIKVCYGALLTIRGAMVFDSYSGCWNHSFLMVMGEVRRMTLNINLLAEAGAASDHFKKEQESFLNTFEARVRKSPSAMMCYLMTAIFRGGCLTNYYYVAFLYFSNNSSIF</sequence>
<name>A0A2A2L838_9BILA</name>
<dbReference type="Gene3D" id="3.30.50.10">
    <property type="entry name" value="Erythroid Transcription Factor GATA-1, subunit A"/>
    <property type="match status" value="1"/>
</dbReference>
<evidence type="ECO:0000256" key="8">
    <source>
        <dbReference type="ARBA" id="ARBA00023170"/>
    </source>
</evidence>
<feature type="domain" description="Nuclear receptor" evidence="12">
    <location>
        <begin position="22"/>
        <end position="64"/>
    </location>
</feature>
<dbReference type="OrthoDB" id="6355676at2759"/>
<evidence type="ECO:0000256" key="10">
    <source>
        <dbReference type="SAM" id="MobiDB-lite"/>
    </source>
</evidence>
<dbReference type="Proteomes" id="UP000218231">
    <property type="component" value="Unassembled WGS sequence"/>
</dbReference>
<evidence type="ECO:0000259" key="12">
    <source>
        <dbReference type="SMART" id="SM00399"/>
    </source>
</evidence>
<evidence type="ECO:0000256" key="11">
    <source>
        <dbReference type="SAM" id="Phobius"/>
    </source>
</evidence>
<evidence type="ECO:0000313" key="14">
    <source>
        <dbReference type="Proteomes" id="UP000218231"/>
    </source>
</evidence>
<comment type="similarity">
    <text evidence="1">Belongs to the nuclear hormone receptor family.</text>
</comment>
<dbReference type="PANTHER" id="PTHR24082:SF283">
    <property type="entry name" value="NUCLEAR HORMONE RECEPTOR HR96"/>
    <property type="match status" value="1"/>
</dbReference>
<feature type="transmembrane region" description="Helical" evidence="11">
    <location>
        <begin position="455"/>
        <end position="478"/>
    </location>
</feature>
<keyword evidence="9" id="KW-0539">Nucleus</keyword>
<keyword evidence="11" id="KW-1133">Transmembrane helix</keyword>
<accession>A0A2A2L838</accession>
<dbReference type="AlphaFoldDB" id="A0A2A2L838"/>
<evidence type="ECO:0000256" key="2">
    <source>
        <dbReference type="ARBA" id="ARBA00022723"/>
    </source>
</evidence>
<keyword evidence="11" id="KW-0812">Transmembrane</keyword>
<dbReference type="GO" id="GO:0004879">
    <property type="term" value="F:nuclear receptor activity"/>
    <property type="evidence" value="ECO:0007669"/>
    <property type="project" value="TreeGrafter"/>
</dbReference>
<dbReference type="InterPro" id="IPR001628">
    <property type="entry name" value="Znf_hrmn_rcpt"/>
</dbReference>
<evidence type="ECO:0000256" key="4">
    <source>
        <dbReference type="ARBA" id="ARBA00022833"/>
    </source>
</evidence>
<evidence type="ECO:0000256" key="5">
    <source>
        <dbReference type="ARBA" id="ARBA00023015"/>
    </source>
</evidence>
<dbReference type="GO" id="GO:0000978">
    <property type="term" value="F:RNA polymerase II cis-regulatory region sequence-specific DNA binding"/>
    <property type="evidence" value="ECO:0007669"/>
    <property type="project" value="TreeGrafter"/>
</dbReference>
<evidence type="ECO:0000256" key="9">
    <source>
        <dbReference type="ARBA" id="ARBA00023242"/>
    </source>
</evidence>
<keyword evidence="3" id="KW-0863">Zinc-finger</keyword>
<keyword evidence="7" id="KW-0804">Transcription</keyword>
<dbReference type="InterPro" id="IPR050234">
    <property type="entry name" value="Nuclear_hormone_rcpt_NR1"/>
</dbReference>
<evidence type="ECO:0000313" key="13">
    <source>
        <dbReference type="EMBL" id="PAV82339.1"/>
    </source>
</evidence>